<dbReference type="EMBL" id="JAJFAZ020000008">
    <property type="protein sequence ID" value="KAI5311958.1"/>
    <property type="molecule type" value="Genomic_DNA"/>
</dbReference>
<dbReference type="Proteomes" id="UP001054821">
    <property type="component" value="Chromosome 8"/>
</dbReference>
<gene>
    <name evidence="1" type="ORF">L3X38_041131</name>
</gene>
<keyword evidence="2" id="KW-1185">Reference proteome</keyword>
<sequence>MSLSSKPPKKISPGAVQYPQVEGVDCHIILFITWALSSSLAVNVPCPLGHRPILCNHQILKLRLATDTHRSHSGVQLPLYDVVDIRL</sequence>
<evidence type="ECO:0000313" key="2">
    <source>
        <dbReference type="Proteomes" id="UP001054821"/>
    </source>
</evidence>
<name>A0AAD4USN3_PRUDU</name>
<protein>
    <submittedName>
        <fullName evidence="1">Uncharacterized protein</fullName>
    </submittedName>
</protein>
<evidence type="ECO:0000313" key="1">
    <source>
        <dbReference type="EMBL" id="KAI5311958.1"/>
    </source>
</evidence>
<proteinExistence type="predicted"/>
<dbReference type="AlphaFoldDB" id="A0AAD4USN3"/>
<comment type="caution">
    <text evidence="1">The sequence shown here is derived from an EMBL/GenBank/DDBJ whole genome shotgun (WGS) entry which is preliminary data.</text>
</comment>
<reference evidence="1 2" key="1">
    <citation type="journal article" date="2022" name="G3 (Bethesda)">
        <title>Whole-genome sequence and methylome profiling of the almond [Prunus dulcis (Mill.) D.A. Webb] cultivar 'Nonpareil'.</title>
        <authorList>
            <person name="D'Amico-Willman K.M."/>
            <person name="Ouma W.Z."/>
            <person name="Meulia T."/>
            <person name="Sideli G.M."/>
            <person name="Gradziel T.M."/>
            <person name="Fresnedo-Ramirez J."/>
        </authorList>
    </citation>
    <scope>NUCLEOTIDE SEQUENCE [LARGE SCALE GENOMIC DNA]</scope>
    <source>
        <strain evidence="1">Clone GOH B32 T37-40</strain>
    </source>
</reference>
<accession>A0AAD4USN3</accession>
<organism evidence="1 2">
    <name type="scientific">Prunus dulcis</name>
    <name type="common">Almond</name>
    <name type="synonym">Amygdalus dulcis</name>
    <dbReference type="NCBI Taxonomy" id="3755"/>
    <lineage>
        <taxon>Eukaryota</taxon>
        <taxon>Viridiplantae</taxon>
        <taxon>Streptophyta</taxon>
        <taxon>Embryophyta</taxon>
        <taxon>Tracheophyta</taxon>
        <taxon>Spermatophyta</taxon>
        <taxon>Magnoliopsida</taxon>
        <taxon>eudicotyledons</taxon>
        <taxon>Gunneridae</taxon>
        <taxon>Pentapetalae</taxon>
        <taxon>rosids</taxon>
        <taxon>fabids</taxon>
        <taxon>Rosales</taxon>
        <taxon>Rosaceae</taxon>
        <taxon>Amygdaloideae</taxon>
        <taxon>Amygdaleae</taxon>
        <taxon>Prunus</taxon>
    </lineage>
</organism>